<dbReference type="OrthoDB" id="3922499at2759"/>
<dbReference type="AlphaFoldDB" id="K2QQI2"/>
<evidence type="ECO:0000313" key="1">
    <source>
        <dbReference type="EMBL" id="EKG12171.1"/>
    </source>
</evidence>
<dbReference type="EMBL" id="AHHD01000456">
    <property type="protein sequence ID" value="EKG12171.1"/>
    <property type="molecule type" value="Genomic_DNA"/>
</dbReference>
<evidence type="ECO:0000313" key="2">
    <source>
        <dbReference type="Proteomes" id="UP000007129"/>
    </source>
</evidence>
<name>K2QQI2_MACPH</name>
<reference evidence="1 2" key="1">
    <citation type="journal article" date="2012" name="BMC Genomics">
        <title>Tools to kill: Genome of one of the most destructive plant pathogenic fungi Macrophomina phaseolina.</title>
        <authorList>
            <person name="Islam M.S."/>
            <person name="Haque M.S."/>
            <person name="Islam M.M."/>
            <person name="Emdad E.M."/>
            <person name="Halim A."/>
            <person name="Hossen Q.M.M."/>
            <person name="Hossain M.Z."/>
            <person name="Ahmed B."/>
            <person name="Rahim S."/>
            <person name="Rahman M.S."/>
            <person name="Alam M.M."/>
            <person name="Hou S."/>
            <person name="Wan X."/>
            <person name="Saito J.A."/>
            <person name="Alam M."/>
        </authorList>
    </citation>
    <scope>NUCLEOTIDE SEQUENCE [LARGE SCALE GENOMIC DNA]</scope>
    <source>
        <strain evidence="1 2">MS6</strain>
    </source>
</reference>
<dbReference type="HOGENOM" id="CLU_891588_0_0_1"/>
<proteinExistence type="predicted"/>
<comment type="caution">
    <text evidence="1">The sequence shown here is derived from an EMBL/GenBank/DDBJ whole genome shotgun (WGS) entry which is preliminary data.</text>
</comment>
<organism evidence="1 2">
    <name type="scientific">Macrophomina phaseolina (strain MS6)</name>
    <name type="common">Charcoal rot fungus</name>
    <dbReference type="NCBI Taxonomy" id="1126212"/>
    <lineage>
        <taxon>Eukaryota</taxon>
        <taxon>Fungi</taxon>
        <taxon>Dikarya</taxon>
        <taxon>Ascomycota</taxon>
        <taxon>Pezizomycotina</taxon>
        <taxon>Dothideomycetes</taxon>
        <taxon>Dothideomycetes incertae sedis</taxon>
        <taxon>Botryosphaeriales</taxon>
        <taxon>Botryosphaeriaceae</taxon>
        <taxon>Macrophomina</taxon>
    </lineage>
</organism>
<gene>
    <name evidence="1" type="ORF">MPH_10654</name>
</gene>
<sequence length="312" mass="35621">MAGFPLLNMAEIPKNMPRPGEQWNKDELEPMLEGAFKAAMPLKKDRTSGYKDLVTDIMRHNYATVGKPPLARHPTTEESDEEWLREHLRKQWAMRSKTKAWKELQIRRVDVSQANRRGVECGKPFSRSDQKWKQVDEKKLKDEVNKSMWRECGEAVLKDWKEQWSQELSEKVQELMSLQAMVDFQRAEHTARMKGLKTSISEAISQTEALAEIAHSRLQVLDHEVDTAQALLEISSKSMRRLRTRGQKDLEAAKAVADSTRRFVASMDADWGSVSSAAMDTISGLKDAILAIDLGRRCPGKYTWESGPCAQY</sequence>
<dbReference type="InParanoid" id="K2QQI2"/>
<protein>
    <submittedName>
        <fullName evidence="1">Uncharacterized protein</fullName>
    </submittedName>
</protein>
<accession>K2QQI2</accession>
<dbReference type="VEuPathDB" id="FungiDB:MPH_10654"/>
<dbReference type="Proteomes" id="UP000007129">
    <property type="component" value="Unassembled WGS sequence"/>
</dbReference>